<dbReference type="InterPro" id="IPR050626">
    <property type="entry name" value="Peptidase_M16"/>
</dbReference>
<dbReference type="PANTHER" id="PTHR43690">
    <property type="entry name" value="NARDILYSIN"/>
    <property type="match status" value="1"/>
</dbReference>
<dbReference type="InterPro" id="IPR011249">
    <property type="entry name" value="Metalloenz_LuxS/M16"/>
</dbReference>
<dbReference type="GO" id="GO:0008237">
    <property type="term" value="F:metallopeptidase activity"/>
    <property type="evidence" value="ECO:0007669"/>
    <property type="project" value="UniProtKB-KW"/>
</dbReference>
<evidence type="ECO:0000259" key="7">
    <source>
        <dbReference type="Pfam" id="PF05193"/>
    </source>
</evidence>
<evidence type="ECO:0000313" key="9">
    <source>
        <dbReference type="Proteomes" id="UP000184428"/>
    </source>
</evidence>
<name>A0A1M7TV98_9ACTN</name>
<dbReference type="SUPFAM" id="SSF63411">
    <property type="entry name" value="LuxS/MPP-like metallohydrolase"/>
    <property type="match status" value="2"/>
</dbReference>
<evidence type="ECO:0000256" key="3">
    <source>
        <dbReference type="ARBA" id="ARBA00022801"/>
    </source>
</evidence>
<dbReference type="InterPro" id="IPR007863">
    <property type="entry name" value="Peptidase_M16_C"/>
</dbReference>
<reference evidence="8 9" key="1">
    <citation type="submission" date="2016-12" db="EMBL/GenBank/DDBJ databases">
        <authorList>
            <person name="Song W.-J."/>
            <person name="Kurnit D.M."/>
        </authorList>
    </citation>
    <scope>NUCLEOTIDE SEQUENCE [LARGE SCALE GENOMIC DNA]</scope>
    <source>
        <strain evidence="8 9">DSM 43162</strain>
    </source>
</reference>
<evidence type="ECO:0000256" key="2">
    <source>
        <dbReference type="ARBA" id="ARBA00022670"/>
    </source>
</evidence>
<organism evidence="8 9">
    <name type="scientific">Geodermatophilus obscurus</name>
    <dbReference type="NCBI Taxonomy" id="1861"/>
    <lineage>
        <taxon>Bacteria</taxon>
        <taxon>Bacillati</taxon>
        <taxon>Actinomycetota</taxon>
        <taxon>Actinomycetes</taxon>
        <taxon>Geodermatophilales</taxon>
        <taxon>Geodermatophilaceae</taxon>
        <taxon>Geodermatophilus</taxon>
    </lineage>
</organism>
<evidence type="ECO:0000256" key="1">
    <source>
        <dbReference type="ARBA" id="ARBA00007261"/>
    </source>
</evidence>
<evidence type="ECO:0000256" key="5">
    <source>
        <dbReference type="ARBA" id="ARBA00023049"/>
    </source>
</evidence>
<keyword evidence="4" id="KW-0862">Zinc</keyword>
<keyword evidence="3" id="KW-0378">Hydrolase</keyword>
<proteinExistence type="inferred from homology"/>
<comment type="similarity">
    <text evidence="1">Belongs to the peptidase M16 family.</text>
</comment>
<dbReference type="Pfam" id="PF00675">
    <property type="entry name" value="Peptidase_M16"/>
    <property type="match status" value="1"/>
</dbReference>
<dbReference type="Gene3D" id="3.30.830.10">
    <property type="entry name" value="Metalloenzyme, LuxS/M16 peptidase-like"/>
    <property type="match status" value="2"/>
</dbReference>
<dbReference type="GO" id="GO:0046872">
    <property type="term" value="F:metal ion binding"/>
    <property type="evidence" value="ECO:0007669"/>
    <property type="project" value="InterPro"/>
</dbReference>
<keyword evidence="2" id="KW-0645">Protease</keyword>
<protein>
    <submittedName>
        <fullName evidence="8">Predicted Zn-dependent peptidase</fullName>
    </submittedName>
</protein>
<feature type="domain" description="Peptidase M16 C-terminal" evidence="7">
    <location>
        <begin position="203"/>
        <end position="386"/>
    </location>
</feature>
<gene>
    <name evidence="8" type="ORF">SAMN05660350_02223</name>
</gene>
<evidence type="ECO:0000313" key="8">
    <source>
        <dbReference type="EMBL" id="SHN74600.1"/>
    </source>
</evidence>
<accession>A0A1M7TV98</accession>
<dbReference type="InterPro" id="IPR011765">
    <property type="entry name" value="Pept_M16_N"/>
</dbReference>
<dbReference type="Pfam" id="PF05193">
    <property type="entry name" value="Peptidase_M16_C"/>
    <property type="match status" value="1"/>
</dbReference>
<dbReference type="EMBL" id="FRDM01000009">
    <property type="protein sequence ID" value="SHN74600.1"/>
    <property type="molecule type" value="Genomic_DNA"/>
</dbReference>
<dbReference type="Proteomes" id="UP000184428">
    <property type="component" value="Unassembled WGS sequence"/>
</dbReference>
<keyword evidence="5" id="KW-0482">Metalloprotease</keyword>
<evidence type="ECO:0000259" key="6">
    <source>
        <dbReference type="Pfam" id="PF00675"/>
    </source>
</evidence>
<dbReference type="GO" id="GO:0006508">
    <property type="term" value="P:proteolysis"/>
    <property type="evidence" value="ECO:0007669"/>
    <property type="project" value="UniProtKB-KW"/>
</dbReference>
<sequence length="458" mass="49073">MADVAAPASPGAACPGAVRVGHVTAAGADLTLRHPVERFRLENGLRVVLAPDRSVPVVAVTVSYDVGMRNEPQGRTGFAHLFEHLMFQGSANVPKMEHARLVQAAGGTFNGSTHQDYTNYYEALPAEALERALFLEADRMAAPAITEENLRNQIDVVKEEIRVNVLNRPYGAFPWLQLPSIAFESFANTHDGYGSFVDLESSTVDDATDFFHRYYAPGNAVLCLGGDLDVEETEQLVRRWFGPIAAREVPPTPPTGEPSPTSVRSGVVEDPLAPAPAVALGWRVPDPVGDLDTYLGTVLLAELLSEGDASRLERRLVHDDQLAIAQSSYVGLFGDPFDVRDATLLTTQVHHPASVPVEKVVTAVHEEIGRIAQDGVGADELARVQARTEAQLLRQADSVLGRTLAFATAELVHGRAELAGELAARLAAVGSEQVQAAARGLDPGTVALLELRATGGRR</sequence>
<evidence type="ECO:0000256" key="4">
    <source>
        <dbReference type="ARBA" id="ARBA00022833"/>
    </source>
</evidence>
<feature type="domain" description="Peptidase M16 N-terminal" evidence="6">
    <location>
        <begin position="46"/>
        <end position="163"/>
    </location>
</feature>
<dbReference type="AlphaFoldDB" id="A0A1M7TV98"/>
<dbReference type="PANTHER" id="PTHR43690:SF17">
    <property type="entry name" value="PROTEIN YHJJ"/>
    <property type="match status" value="1"/>
</dbReference>